<dbReference type="SUPFAM" id="SSF53613">
    <property type="entry name" value="Ribokinase-like"/>
    <property type="match status" value="1"/>
</dbReference>
<evidence type="ECO:0000256" key="11">
    <source>
        <dbReference type="ARBA" id="ARBA00023277"/>
    </source>
</evidence>
<keyword evidence="10 12" id="KW-0630">Potassium</keyword>
<evidence type="ECO:0000256" key="3">
    <source>
        <dbReference type="ARBA" id="ARBA00016943"/>
    </source>
</evidence>
<comment type="caution">
    <text evidence="12">Lacks conserved residue(s) required for the propagation of feature annotation.</text>
</comment>
<feature type="binding site" evidence="12">
    <location>
        <position position="184"/>
    </location>
    <ligand>
        <name>ATP</name>
        <dbReference type="ChEBI" id="CHEBI:30616"/>
    </ligand>
</feature>
<dbReference type="EC" id="2.7.1.15" evidence="2 12"/>
<dbReference type="UniPathway" id="UPA00916">
    <property type="reaction ID" value="UER00889"/>
</dbReference>
<evidence type="ECO:0000256" key="5">
    <source>
        <dbReference type="ARBA" id="ARBA00022723"/>
    </source>
</evidence>
<gene>
    <name evidence="12 14" type="primary">rbsK</name>
    <name evidence="14" type="ORF">PI95_001795</name>
</gene>
<evidence type="ECO:0000256" key="4">
    <source>
        <dbReference type="ARBA" id="ARBA00022679"/>
    </source>
</evidence>
<dbReference type="InterPro" id="IPR002173">
    <property type="entry name" value="Carboh/pur_kinase_PfkB_CS"/>
</dbReference>
<evidence type="ECO:0000256" key="6">
    <source>
        <dbReference type="ARBA" id="ARBA00022741"/>
    </source>
</evidence>
<feature type="binding site" evidence="12">
    <location>
        <position position="285"/>
    </location>
    <ligand>
        <name>K(+)</name>
        <dbReference type="ChEBI" id="CHEBI:29103"/>
    </ligand>
</feature>
<dbReference type="EMBL" id="JTCM02000002">
    <property type="protein sequence ID" value="NEU71349.1"/>
    <property type="molecule type" value="Genomic_DNA"/>
</dbReference>
<comment type="pathway">
    <text evidence="12">Carbohydrate metabolism; D-ribose degradation; D-ribose 5-phosphate from beta-D-ribopyranose: step 2/2.</text>
</comment>
<keyword evidence="11 12" id="KW-0119">Carbohydrate metabolism</keyword>
<comment type="function">
    <text evidence="12">Catalyzes the phosphorylation of ribose at O-5 in a reaction requiring ATP and magnesium. The resulting D-ribose-5-phosphate can then be used either for sythesis of nucleotides, histidine, and tryptophan, or as a component of the pentose phosphate pathway.</text>
</comment>
<comment type="caution">
    <text evidence="14">The sequence shown here is derived from an EMBL/GenBank/DDBJ whole genome shotgun (WGS) entry which is preliminary data.</text>
</comment>
<feature type="binding site" evidence="12">
    <location>
        <position position="252"/>
    </location>
    <ligand>
        <name>substrate</name>
    </ligand>
</feature>
<evidence type="ECO:0000256" key="10">
    <source>
        <dbReference type="ARBA" id="ARBA00022958"/>
    </source>
</evidence>
<dbReference type="PANTHER" id="PTHR10584">
    <property type="entry name" value="SUGAR KINASE"/>
    <property type="match status" value="1"/>
</dbReference>
<evidence type="ECO:0000313" key="14">
    <source>
        <dbReference type="EMBL" id="NEU71349.1"/>
    </source>
</evidence>
<dbReference type="Pfam" id="PF00294">
    <property type="entry name" value="PfkB"/>
    <property type="match status" value="1"/>
</dbReference>
<keyword evidence="12" id="KW-0963">Cytoplasm</keyword>
<evidence type="ECO:0000256" key="7">
    <source>
        <dbReference type="ARBA" id="ARBA00022777"/>
    </source>
</evidence>
<sequence>MTIIVFGSINIDLVATVPRLPIAGETLLGNDFFLSPGGKGANQAVASARLGISTQMVGRVGADNFGAELVKNLQISGVQTNNIFIDKTVSSGVAVISVDVKGENQIIVIPGANKRVNHEDIERLSHLLPTAKALLLQFEIPMSAVVAAAKAARNAQVKVILDPAPAQNDVPDELYRLVDIITPNEVEAGQLVGFPVDGEESAAKAAAVLLQKGVKNAIVKLGAKGVFCATPEERFFIPAFAVQAVDTVAAGDAFNGGLAAALSQGHSLRDCVIWGAAAGALAATKLGAQPSLPDRVTFDAFLGEWGVGSGGVGDKGTRGTRGASAVRRFPPLRRLAWTRGTRGSGGDNN</sequence>
<feature type="domain" description="Carbohydrate kinase PfkB" evidence="13">
    <location>
        <begin position="3"/>
        <end position="294"/>
    </location>
</feature>
<comment type="subunit">
    <text evidence="12">Homodimer.</text>
</comment>
<reference evidence="14 15" key="1">
    <citation type="journal article" date="2015" name="Genome Announc.">
        <title>Draft Genome Sequence of Cyanobacterium Hassallia byssoidea Strain VB512170, Isolated from Monuments in India.</title>
        <authorList>
            <person name="Singh D."/>
            <person name="Chandrababunaidu M.M."/>
            <person name="Panda A."/>
            <person name="Sen D."/>
            <person name="Bhattacharyya S."/>
            <person name="Adhikary S.P."/>
            <person name="Tripathy S."/>
        </authorList>
    </citation>
    <scope>NUCLEOTIDE SEQUENCE [LARGE SCALE GENOMIC DNA]</scope>
    <source>
        <strain evidence="14 15">VB512170</strain>
    </source>
</reference>
<feature type="binding site" evidence="12">
    <location>
        <begin position="10"/>
        <end position="12"/>
    </location>
    <ligand>
        <name>substrate</name>
    </ligand>
</feature>
<dbReference type="GO" id="GO:0019303">
    <property type="term" value="P:D-ribose catabolic process"/>
    <property type="evidence" value="ECO:0007669"/>
    <property type="project" value="UniProtKB-UniRule"/>
</dbReference>
<dbReference type="PANTHER" id="PTHR10584:SF166">
    <property type="entry name" value="RIBOKINASE"/>
    <property type="match status" value="1"/>
</dbReference>
<dbReference type="PROSITE" id="PS00584">
    <property type="entry name" value="PFKB_KINASES_2"/>
    <property type="match status" value="1"/>
</dbReference>
<dbReference type="InterPro" id="IPR011877">
    <property type="entry name" value="Ribokinase"/>
</dbReference>
<feature type="binding site" evidence="12">
    <location>
        <position position="248"/>
    </location>
    <ligand>
        <name>K(+)</name>
        <dbReference type="ChEBI" id="CHEBI:29103"/>
    </ligand>
</feature>
<dbReference type="InterPro" id="IPR002139">
    <property type="entry name" value="Ribo/fructo_kinase"/>
</dbReference>
<keyword evidence="4 12" id="KW-0808">Transferase</keyword>
<dbReference type="HAMAP" id="MF_01987">
    <property type="entry name" value="Ribokinase"/>
    <property type="match status" value="1"/>
</dbReference>
<dbReference type="GO" id="GO:0005829">
    <property type="term" value="C:cytosol"/>
    <property type="evidence" value="ECO:0007669"/>
    <property type="project" value="TreeGrafter"/>
</dbReference>
<feature type="binding site" evidence="12">
    <location>
        <position position="291"/>
    </location>
    <ligand>
        <name>K(+)</name>
        <dbReference type="ChEBI" id="CHEBI:29103"/>
    </ligand>
</feature>
<keyword evidence="5 12" id="KW-0479">Metal-binding</keyword>
<dbReference type="Gene3D" id="3.40.1190.20">
    <property type="match status" value="1"/>
</dbReference>
<evidence type="ECO:0000256" key="8">
    <source>
        <dbReference type="ARBA" id="ARBA00022840"/>
    </source>
</evidence>
<dbReference type="CDD" id="cd01174">
    <property type="entry name" value="ribokinase"/>
    <property type="match status" value="1"/>
</dbReference>
<name>A0A846H433_9CYAN</name>
<keyword evidence="7 12" id="KW-0418">Kinase</keyword>
<dbReference type="PRINTS" id="PR00990">
    <property type="entry name" value="RIBOKINASE"/>
</dbReference>
<dbReference type="NCBIfam" id="TIGR02152">
    <property type="entry name" value="D_ribokin_bact"/>
    <property type="match status" value="1"/>
</dbReference>
<dbReference type="PROSITE" id="PS00583">
    <property type="entry name" value="PFKB_KINASES_1"/>
    <property type="match status" value="1"/>
</dbReference>
<dbReference type="InterPro" id="IPR011611">
    <property type="entry name" value="PfkB_dom"/>
</dbReference>
<feature type="binding site" evidence="12">
    <location>
        <begin position="220"/>
        <end position="225"/>
    </location>
    <ligand>
        <name>ATP</name>
        <dbReference type="ChEBI" id="CHEBI:30616"/>
    </ligand>
</feature>
<accession>A0A846H433</accession>
<comment type="similarity">
    <text evidence="1">Belongs to the carbohydrate kinase pfkB family.</text>
</comment>
<comment type="similarity">
    <text evidence="12">Belongs to the carbohydrate kinase PfkB family. Ribokinase subfamily.</text>
</comment>
<evidence type="ECO:0000259" key="13">
    <source>
        <dbReference type="Pfam" id="PF00294"/>
    </source>
</evidence>
<comment type="activity regulation">
    <text evidence="12">Activated by a monovalent cation that binds near, but not in, the active site. The most likely occupant of the site in vivo is potassium. Ion binding induces a conformational change that may alter substrate affinity.</text>
</comment>
<dbReference type="RefSeq" id="WP_163518507.1">
    <property type="nucleotide sequence ID" value="NZ_JTCM02000002.1"/>
</dbReference>
<dbReference type="GO" id="GO:0004747">
    <property type="term" value="F:ribokinase activity"/>
    <property type="evidence" value="ECO:0007669"/>
    <property type="project" value="UniProtKB-UniRule"/>
</dbReference>
<evidence type="ECO:0000313" key="15">
    <source>
        <dbReference type="Proteomes" id="UP000031549"/>
    </source>
</evidence>
<evidence type="ECO:0000256" key="1">
    <source>
        <dbReference type="ARBA" id="ARBA00005380"/>
    </source>
</evidence>
<comment type="subcellular location">
    <subcellularLocation>
        <location evidence="12">Cytoplasm</location>
    </subcellularLocation>
</comment>
<proteinExistence type="inferred from homology"/>
<feature type="binding site" evidence="12">
    <location>
        <position position="287"/>
    </location>
    <ligand>
        <name>K(+)</name>
        <dbReference type="ChEBI" id="CHEBI:29103"/>
    </ligand>
</feature>
<feature type="binding site" evidence="12">
    <location>
        <position position="139"/>
    </location>
    <ligand>
        <name>substrate</name>
    </ligand>
</feature>
<comment type="cofactor">
    <cofactor evidence="12">
        <name>Mg(2+)</name>
        <dbReference type="ChEBI" id="CHEBI:18420"/>
    </cofactor>
    <text evidence="12">Requires a divalent cation, most likely magnesium in vivo, as an electrophilic catalyst to aid phosphoryl group transfer. It is the chelate of the metal and the nucleotide that is the actual substrate.</text>
</comment>
<keyword evidence="8 12" id="KW-0067">ATP-binding</keyword>
<feature type="binding site" evidence="12">
    <location>
        <position position="246"/>
    </location>
    <ligand>
        <name>K(+)</name>
        <dbReference type="ChEBI" id="CHEBI:29103"/>
    </ligand>
</feature>
<protein>
    <recommendedName>
        <fullName evidence="3 12">Ribokinase</fullName>
        <shortName evidence="12">RK</shortName>
        <ecNumber evidence="2 12">2.7.1.15</ecNumber>
    </recommendedName>
</protein>
<dbReference type="Proteomes" id="UP000031549">
    <property type="component" value="Unassembled WGS sequence"/>
</dbReference>
<feature type="active site" description="Proton acceptor" evidence="12">
    <location>
        <position position="252"/>
    </location>
</feature>
<organism evidence="14 15">
    <name type="scientific">Hassallia byssoidea VB512170</name>
    <dbReference type="NCBI Taxonomy" id="1304833"/>
    <lineage>
        <taxon>Bacteria</taxon>
        <taxon>Bacillati</taxon>
        <taxon>Cyanobacteriota</taxon>
        <taxon>Cyanophyceae</taxon>
        <taxon>Nostocales</taxon>
        <taxon>Tolypothrichaceae</taxon>
        <taxon>Hassallia</taxon>
    </lineage>
</organism>
<comment type="catalytic activity">
    <reaction evidence="12">
        <text>D-ribose + ATP = D-ribose 5-phosphate + ADP + H(+)</text>
        <dbReference type="Rhea" id="RHEA:13697"/>
        <dbReference type="ChEBI" id="CHEBI:15378"/>
        <dbReference type="ChEBI" id="CHEBI:30616"/>
        <dbReference type="ChEBI" id="CHEBI:47013"/>
        <dbReference type="ChEBI" id="CHEBI:78346"/>
        <dbReference type="ChEBI" id="CHEBI:456216"/>
        <dbReference type="EC" id="2.7.1.15"/>
    </reaction>
</comment>
<keyword evidence="9 12" id="KW-0460">Magnesium</keyword>
<dbReference type="GO" id="GO:0005524">
    <property type="term" value="F:ATP binding"/>
    <property type="evidence" value="ECO:0007669"/>
    <property type="project" value="UniProtKB-UniRule"/>
</dbReference>
<feature type="binding site" evidence="12">
    <location>
        <position position="282"/>
    </location>
    <ligand>
        <name>K(+)</name>
        <dbReference type="ChEBI" id="CHEBI:29103"/>
    </ligand>
</feature>
<evidence type="ECO:0000256" key="9">
    <source>
        <dbReference type="ARBA" id="ARBA00022842"/>
    </source>
</evidence>
<dbReference type="InterPro" id="IPR029056">
    <property type="entry name" value="Ribokinase-like"/>
</dbReference>
<dbReference type="AlphaFoldDB" id="A0A846H433"/>
<feature type="binding site" evidence="12">
    <location>
        <begin position="38"/>
        <end position="42"/>
    </location>
    <ligand>
        <name>substrate</name>
    </ligand>
</feature>
<feature type="binding site" evidence="12">
    <location>
        <begin position="251"/>
        <end position="252"/>
    </location>
    <ligand>
        <name>ATP</name>
        <dbReference type="ChEBI" id="CHEBI:30616"/>
    </ligand>
</feature>
<keyword evidence="15" id="KW-1185">Reference proteome</keyword>
<evidence type="ECO:0000256" key="12">
    <source>
        <dbReference type="HAMAP-Rule" id="MF_01987"/>
    </source>
</evidence>
<evidence type="ECO:0000256" key="2">
    <source>
        <dbReference type="ARBA" id="ARBA00012035"/>
    </source>
</evidence>
<dbReference type="GO" id="GO:0046872">
    <property type="term" value="F:metal ion binding"/>
    <property type="evidence" value="ECO:0007669"/>
    <property type="project" value="UniProtKB-KW"/>
</dbReference>
<keyword evidence="6 12" id="KW-0547">Nucleotide-binding</keyword>